<gene>
    <name evidence="1" type="ORF">LCGC14_0954790</name>
</gene>
<comment type="caution">
    <text evidence="1">The sequence shown here is derived from an EMBL/GenBank/DDBJ whole genome shotgun (WGS) entry which is preliminary data.</text>
</comment>
<dbReference type="EMBL" id="LAZR01003418">
    <property type="protein sequence ID" value="KKN18530.1"/>
    <property type="molecule type" value="Genomic_DNA"/>
</dbReference>
<sequence length="359" mass="38176">MSLRSKSNFKNVLGTANLTLSAKTGESLLITDVRVFEPTANYVNLLIERTSVGFFRVASLIGSHLSFLPGRAAHSHNLTMGSTAAGAAGNGALAEDAGGTELANIRISESAADDVIVRPMNVSEVPSSGQESILAYLRRKALFKGFPIAEGETFTIELATGATAVKSVEYEIHDAGDITNTMENGSKSSSYTYLSYGDSGAAIQAAADNILDESNNPAEYPSFPFGSVVPSGHKIEMLGVLASDISPAANAAAACTQSEYLKFMQGREVLFDEDHNGLLYYSPYADALGTMNMIAEGFSIGGNYTQCDHKEPHMFDPPITFLEGEELTVTWHMIVVGAGAAITEELQEVALILRLTPLT</sequence>
<organism evidence="1">
    <name type="scientific">marine sediment metagenome</name>
    <dbReference type="NCBI Taxonomy" id="412755"/>
    <lineage>
        <taxon>unclassified sequences</taxon>
        <taxon>metagenomes</taxon>
        <taxon>ecological metagenomes</taxon>
    </lineage>
</organism>
<evidence type="ECO:0000313" key="1">
    <source>
        <dbReference type="EMBL" id="KKN18530.1"/>
    </source>
</evidence>
<name>A0A0F9NG46_9ZZZZ</name>
<accession>A0A0F9NG46</accession>
<protein>
    <submittedName>
        <fullName evidence="1">Uncharacterized protein</fullName>
    </submittedName>
</protein>
<dbReference type="AlphaFoldDB" id="A0A0F9NG46"/>
<reference evidence="1" key="1">
    <citation type="journal article" date="2015" name="Nature">
        <title>Complex archaea that bridge the gap between prokaryotes and eukaryotes.</title>
        <authorList>
            <person name="Spang A."/>
            <person name="Saw J.H."/>
            <person name="Jorgensen S.L."/>
            <person name="Zaremba-Niedzwiedzka K."/>
            <person name="Martijn J."/>
            <person name="Lind A.E."/>
            <person name="van Eijk R."/>
            <person name="Schleper C."/>
            <person name="Guy L."/>
            <person name="Ettema T.J."/>
        </authorList>
    </citation>
    <scope>NUCLEOTIDE SEQUENCE</scope>
</reference>
<proteinExistence type="predicted"/>